<dbReference type="GO" id="GO:0004527">
    <property type="term" value="F:exonuclease activity"/>
    <property type="evidence" value="ECO:0007669"/>
    <property type="project" value="UniProtKB-ARBA"/>
</dbReference>
<evidence type="ECO:0000259" key="2">
    <source>
        <dbReference type="SMART" id="SM00479"/>
    </source>
</evidence>
<evidence type="ECO:0000313" key="4">
    <source>
        <dbReference type="Proteomes" id="UP000305921"/>
    </source>
</evidence>
<name>A0A5R9E247_9ACTN</name>
<dbReference type="NCBIfam" id="NF005927">
    <property type="entry name" value="PRK07942.1"/>
    <property type="match status" value="1"/>
</dbReference>
<organism evidence="3 4">
    <name type="scientific">Streptomyces marianii</name>
    <dbReference type="NCBI Taxonomy" id="1817406"/>
    <lineage>
        <taxon>Bacteria</taxon>
        <taxon>Bacillati</taxon>
        <taxon>Actinomycetota</taxon>
        <taxon>Actinomycetes</taxon>
        <taxon>Kitasatosporales</taxon>
        <taxon>Streptomycetaceae</taxon>
        <taxon>Streptomyces</taxon>
    </lineage>
</organism>
<dbReference type="SMART" id="SM00479">
    <property type="entry name" value="EXOIII"/>
    <property type="match status" value="1"/>
</dbReference>
<dbReference type="InterPro" id="IPR036397">
    <property type="entry name" value="RNaseH_sf"/>
</dbReference>
<feature type="region of interest" description="Disordered" evidence="1">
    <location>
        <begin position="220"/>
        <end position="250"/>
    </location>
</feature>
<feature type="domain" description="Exonuclease" evidence="2">
    <location>
        <begin position="8"/>
        <end position="190"/>
    </location>
</feature>
<keyword evidence="4" id="KW-1185">Reference proteome</keyword>
<dbReference type="OrthoDB" id="9791657at2"/>
<dbReference type="EMBL" id="VAWE01000001">
    <property type="protein sequence ID" value="TLQ43457.1"/>
    <property type="molecule type" value="Genomic_DNA"/>
</dbReference>
<dbReference type="GO" id="GO:0003676">
    <property type="term" value="F:nucleic acid binding"/>
    <property type="evidence" value="ECO:0007669"/>
    <property type="project" value="InterPro"/>
</dbReference>
<dbReference type="AlphaFoldDB" id="A0A5R9E247"/>
<protein>
    <submittedName>
        <fullName evidence="3">DNA polymerase III subunit epsilon</fullName>
    </submittedName>
</protein>
<dbReference type="Proteomes" id="UP000305921">
    <property type="component" value="Unassembled WGS sequence"/>
</dbReference>
<evidence type="ECO:0000313" key="3">
    <source>
        <dbReference type="EMBL" id="TLQ43457.1"/>
    </source>
</evidence>
<dbReference type="SUPFAM" id="SSF53098">
    <property type="entry name" value="Ribonuclease H-like"/>
    <property type="match status" value="1"/>
</dbReference>
<dbReference type="Gene3D" id="3.30.420.10">
    <property type="entry name" value="Ribonuclease H-like superfamily/Ribonuclease H"/>
    <property type="match status" value="1"/>
</dbReference>
<proteinExistence type="predicted"/>
<reference evidence="3 4" key="1">
    <citation type="submission" date="2019-05" db="EMBL/GenBank/DDBJ databases">
        <title>Streptomyces marianii sp. nov., a novel marine actinomycete from southern coast of India.</title>
        <authorList>
            <person name="Iniyan A.M."/>
            <person name="Wink J."/>
            <person name="Ramprasad E."/>
            <person name="Ramana C.V."/>
            <person name="Bunk B."/>
            <person name="Sproer C."/>
            <person name="Joseph F.-J.R.S."/>
            <person name="Vincent S.G.P."/>
        </authorList>
    </citation>
    <scope>NUCLEOTIDE SEQUENCE [LARGE SCALE GENOMIC DNA]</scope>
    <source>
        <strain evidence="3 4">ICN19</strain>
    </source>
</reference>
<dbReference type="RefSeq" id="WP_138052876.1">
    <property type="nucleotide sequence ID" value="NZ_VAWE01000001.1"/>
</dbReference>
<evidence type="ECO:0000256" key="1">
    <source>
        <dbReference type="SAM" id="MobiDB-lite"/>
    </source>
</evidence>
<accession>A0A5R9E247</accession>
<gene>
    <name evidence="3" type="ORF">FEF34_10145</name>
</gene>
<sequence>MSAFLTVRRIGWDTETTAPDPTEARIVTAALVARGGASPDNAQAWLINPGVPIPPETTEIHGIDDARAQSEGQDPKTALEEIATTMAHAIAYGIPLVAFNTSYDWSVLHYELTRHGLATMYDRVGPGPLPLVDPHVIDKQCDKYVKGTGMRKLQPTAERYGVEFTDWHTAEADALAALLIAEAQFARYPQLQAYGPQQLFAAQRAWRAEQQAGLQQWFRTKATPEQGGDPNKVIDGSWPLIPPQQNGGAS</sequence>
<dbReference type="InterPro" id="IPR013520">
    <property type="entry name" value="Ribonucl_H"/>
</dbReference>
<comment type="caution">
    <text evidence="3">The sequence shown here is derived from an EMBL/GenBank/DDBJ whole genome shotgun (WGS) entry which is preliminary data.</text>
</comment>
<dbReference type="Pfam" id="PF00929">
    <property type="entry name" value="RNase_T"/>
    <property type="match status" value="1"/>
</dbReference>
<dbReference type="CDD" id="cd06127">
    <property type="entry name" value="DEDDh"/>
    <property type="match status" value="1"/>
</dbReference>
<dbReference type="InterPro" id="IPR012337">
    <property type="entry name" value="RNaseH-like_sf"/>
</dbReference>